<gene>
    <name evidence="2" type="ORF">CSUI_007508</name>
</gene>
<comment type="caution">
    <text evidence="2">The sequence shown here is derived from an EMBL/GenBank/DDBJ whole genome shotgun (WGS) entry which is preliminary data.</text>
</comment>
<dbReference type="VEuPathDB" id="ToxoDB:CSUI_007508"/>
<protein>
    <recommendedName>
        <fullName evidence="1">Dynein heavy chain C-terminal domain-containing protein</fullName>
    </recommendedName>
</protein>
<dbReference type="EMBL" id="MIGC01003961">
    <property type="protein sequence ID" value="PHJ18664.1"/>
    <property type="molecule type" value="Genomic_DNA"/>
</dbReference>
<dbReference type="Pfam" id="PF18199">
    <property type="entry name" value="Dynein_C"/>
    <property type="match status" value="1"/>
</dbReference>
<dbReference type="InterPro" id="IPR041228">
    <property type="entry name" value="Dynein_C"/>
</dbReference>
<keyword evidence="3" id="KW-1185">Reference proteome</keyword>
<dbReference type="RefSeq" id="XP_067920370.1">
    <property type="nucleotide sequence ID" value="XM_068067653.1"/>
</dbReference>
<reference evidence="2 3" key="1">
    <citation type="journal article" date="2017" name="Int. J. Parasitol.">
        <title>The genome of the protozoan parasite Cystoisospora suis and a reverse vaccinology approach to identify vaccine candidates.</title>
        <authorList>
            <person name="Palmieri N."/>
            <person name="Shrestha A."/>
            <person name="Ruttkowski B."/>
            <person name="Beck T."/>
            <person name="Vogl C."/>
            <person name="Tomley F."/>
            <person name="Blake D.P."/>
            <person name="Joachim A."/>
        </authorList>
    </citation>
    <scope>NUCLEOTIDE SEQUENCE [LARGE SCALE GENOMIC DNA]</scope>
    <source>
        <strain evidence="2 3">Wien I</strain>
    </source>
</reference>
<dbReference type="Gene3D" id="3.10.490.20">
    <property type="match status" value="1"/>
</dbReference>
<dbReference type="Proteomes" id="UP000221165">
    <property type="component" value="Unassembled WGS sequence"/>
</dbReference>
<evidence type="ECO:0000313" key="2">
    <source>
        <dbReference type="EMBL" id="PHJ18664.1"/>
    </source>
</evidence>
<sequence>MKLVLKPVNATEMALARLRETAVRFSVMDPKLSRDGTATLVLPTDIGFFRRPAAFISAVRSRAAAILGVPADLLDLSAQCEPVETPPPESSSKAKEQVCVTVTGLLIEGCRIEDSTGFLTATQKSDPQFLPVPQLHLVWRRSECAGDESSSCLSQRCSSTLQVPLYEDVQRQRCICTFPMSAYDAEARAKNAPALFISPYWHGV</sequence>
<organism evidence="2 3">
    <name type="scientific">Cystoisospora suis</name>
    <dbReference type="NCBI Taxonomy" id="483139"/>
    <lineage>
        <taxon>Eukaryota</taxon>
        <taxon>Sar</taxon>
        <taxon>Alveolata</taxon>
        <taxon>Apicomplexa</taxon>
        <taxon>Conoidasida</taxon>
        <taxon>Coccidia</taxon>
        <taxon>Eucoccidiorida</taxon>
        <taxon>Eimeriorina</taxon>
        <taxon>Sarcocystidae</taxon>
        <taxon>Cystoisospora</taxon>
    </lineage>
</organism>
<evidence type="ECO:0000259" key="1">
    <source>
        <dbReference type="Pfam" id="PF18199"/>
    </source>
</evidence>
<accession>A0A2C6KQC4</accession>
<dbReference type="AlphaFoldDB" id="A0A2C6KQC4"/>
<dbReference type="GeneID" id="94430864"/>
<name>A0A2C6KQC4_9APIC</name>
<proteinExistence type="predicted"/>
<feature type="domain" description="Dynein heavy chain C-terminal" evidence="1">
    <location>
        <begin position="46"/>
        <end position="174"/>
    </location>
</feature>
<evidence type="ECO:0000313" key="3">
    <source>
        <dbReference type="Proteomes" id="UP000221165"/>
    </source>
</evidence>
<dbReference type="InterPro" id="IPR043160">
    <property type="entry name" value="Dynein_C_barrel"/>
</dbReference>